<feature type="region of interest" description="Disordered" evidence="1">
    <location>
        <begin position="53"/>
        <end position="76"/>
    </location>
</feature>
<proteinExistence type="predicted"/>
<evidence type="ECO:0000313" key="2">
    <source>
        <dbReference type="EMBL" id="AKH46667.1"/>
    </source>
</evidence>
<dbReference type="EMBL" id="KR029585">
    <property type="protein sequence ID" value="AKH46667.1"/>
    <property type="molecule type" value="Genomic_DNA"/>
</dbReference>
<protein>
    <submittedName>
        <fullName evidence="2">Uncharacterized protein</fullName>
    </submittedName>
</protein>
<evidence type="ECO:0000256" key="1">
    <source>
        <dbReference type="SAM" id="MobiDB-lite"/>
    </source>
</evidence>
<reference evidence="2" key="1">
    <citation type="journal article" date="2015" name="Front. Microbiol.">
        <title>Combining genomic sequencing methods to explore viral diversity and reveal potential virus-host interactions.</title>
        <authorList>
            <person name="Chow C.E."/>
            <person name="Winget D.M."/>
            <person name="White R.A.III."/>
            <person name="Hallam S.J."/>
            <person name="Suttle C.A."/>
        </authorList>
    </citation>
    <scope>NUCLEOTIDE SEQUENCE</scope>
    <source>
        <strain evidence="2">Anoxic2_1</strain>
    </source>
</reference>
<feature type="region of interest" description="Disordered" evidence="1">
    <location>
        <begin position="1"/>
        <end position="33"/>
    </location>
</feature>
<sequence length="76" mass="8216">MSPAPVATPQLDATRRGPRTPTGHASGCGRPAARRDRWCNVTLPRGVSCSAWPPTRPEDNFRGGHRRASSTCFPSM</sequence>
<name>A0A0F7L562_9VIRU</name>
<organism evidence="2">
    <name type="scientific">uncultured marine virus</name>
    <dbReference type="NCBI Taxonomy" id="186617"/>
    <lineage>
        <taxon>Viruses</taxon>
        <taxon>environmental samples</taxon>
    </lineage>
</organism>
<reference evidence="2" key="2">
    <citation type="submission" date="2015-03" db="EMBL/GenBank/DDBJ databases">
        <authorList>
            <person name="Chow C.-E.T."/>
            <person name="Winget D.M."/>
            <person name="White R.A.III."/>
            <person name="Hallam S.J."/>
            <person name="Suttle C.A."/>
        </authorList>
    </citation>
    <scope>NUCLEOTIDE SEQUENCE</scope>
    <source>
        <strain evidence="2">Anoxic2_1</strain>
    </source>
</reference>
<accession>A0A0F7L562</accession>